<keyword evidence="5 6" id="KW-0472">Membrane</keyword>
<dbReference type="InterPro" id="IPR019264">
    <property type="entry name" value="DUF2179"/>
</dbReference>
<dbReference type="Proteomes" id="UP000006008">
    <property type="component" value="Unassembled WGS sequence"/>
</dbReference>
<dbReference type="AlphaFoldDB" id="G5H6V3"/>
<comment type="subcellular location">
    <subcellularLocation>
        <location evidence="1">Cell membrane</location>
        <topology evidence="1">Multi-pass membrane protein</topology>
    </subcellularLocation>
</comment>
<dbReference type="Pfam" id="PF10035">
    <property type="entry name" value="DUF2179"/>
    <property type="match status" value="1"/>
</dbReference>
<dbReference type="STRING" id="742725.HMPREF9450_00663"/>
<dbReference type="Gene3D" id="3.30.70.120">
    <property type="match status" value="1"/>
</dbReference>
<evidence type="ECO:0000256" key="4">
    <source>
        <dbReference type="ARBA" id="ARBA00022989"/>
    </source>
</evidence>
<dbReference type="Pfam" id="PF02588">
    <property type="entry name" value="YitT_membrane"/>
    <property type="match status" value="1"/>
</dbReference>
<dbReference type="PATRIC" id="fig|742725.3.peg.718"/>
<dbReference type="GeneID" id="92816325"/>
<dbReference type="PIRSF" id="PIRSF006483">
    <property type="entry name" value="Membrane_protein_YitT"/>
    <property type="match status" value="1"/>
</dbReference>
<sequence length="297" mass="31885">MKQLDRQSVLRTFKEYFLISVGLLMYAFAWICILMPAEVMGGGVNGVGLLIYYGTGGPNGGVPLGITFLVINGLFVLLGSLLISLRVGAKTVYAILFLSASLGFLQGVLPSDLLGLANDKMLSAILGGAVAGAGVSICFMQGGNSGGMDIIAMIINKYKTISYGRILMTIDMITIGCSIFVLGEVSAAIYGFVMVATFGYTIDAVMAGNRQSTQILIVSQKWEEIASRIYDAMHRGVTLIDGQGWYSKKPLKLVMVVCRKNESNILFQVIKEVDPNAFMTFGSVMGVYGLGFEALKK</sequence>
<dbReference type="PANTHER" id="PTHR33545">
    <property type="entry name" value="UPF0750 MEMBRANE PROTEIN YITT-RELATED"/>
    <property type="match status" value="1"/>
</dbReference>
<gene>
    <name evidence="8" type="ORF">HMPREF9450_00663</name>
</gene>
<dbReference type="HOGENOM" id="CLU_063199_1_1_10"/>
<dbReference type="InterPro" id="IPR003740">
    <property type="entry name" value="YitT"/>
</dbReference>
<evidence type="ECO:0000313" key="9">
    <source>
        <dbReference type="Proteomes" id="UP000006008"/>
    </source>
</evidence>
<evidence type="ECO:0000256" key="1">
    <source>
        <dbReference type="ARBA" id="ARBA00004651"/>
    </source>
</evidence>
<dbReference type="GO" id="GO:0005886">
    <property type="term" value="C:plasma membrane"/>
    <property type="evidence" value="ECO:0007669"/>
    <property type="project" value="UniProtKB-SubCell"/>
</dbReference>
<reference evidence="8 9" key="1">
    <citation type="submission" date="2011-08" db="EMBL/GenBank/DDBJ databases">
        <title>The Genome Sequence of Alistipes indistinctus YIT 12060.</title>
        <authorList>
            <consortium name="The Broad Institute Genome Sequencing Platform"/>
            <person name="Earl A."/>
            <person name="Ward D."/>
            <person name="Feldgarden M."/>
            <person name="Gevers D."/>
            <person name="Morotomi M."/>
            <person name="Young S.K."/>
            <person name="Zeng Q."/>
            <person name="Gargeya S."/>
            <person name="Fitzgerald M."/>
            <person name="Haas B."/>
            <person name="Abouelleil A."/>
            <person name="Alvarado L."/>
            <person name="Arachchi H.M."/>
            <person name="Berlin A."/>
            <person name="Brown A."/>
            <person name="Chapman S.B."/>
            <person name="Chen Z."/>
            <person name="Dunbar C."/>
            <person name="Freedman E."/>
            <person name="Gearin G."/>
            <person name="Gellesch M."/>
            <person name="Goldberg J."/>
            <person name="Griggs A."/>
            <person name="Gujja S."/>
            <person name="Heiman D."/>
            <person name="Howarth C."/>
            <person name="Larson L."/>
            <person name="Lui A."/>
            <person name="MacDonald P.J.P."/>
            <person name="Montmayeur A."/>
            <person name="Murphy C."/>
            <person name="Neiman D."/>
            <person name="Pearson M."/>
            <person name="Priest M."/>
            <person name="Roberts A."/>
            <person name="Saif S."/>
            <person name="Shea T."/>
            <person name="Shenoy N."/>
            <person name="Sisk P."/>
            <person name="Stolte C."/>
            <person name="Sykes S."/>
            <person name="Wortman J."/>
            <person name="Nusbaum C."/>
            <person name="Birren B."/>
        </authorList>
    </citation>
    <scope>NUCLEOTIDE SEQUENCE [LARGE SCALE GENOMIC DNA]</scope>
    <source>
        <strain evidence="8 9">YIT 12060</strain>
    </source>
</reference>
<dbReference type="InterPro" id="IPR051461">
    <property type="entry name" value="UPF0750_membrane"/>
</dbReference>
<dbReference type="RefSeq" id="WP_009133469.1">
    <property type="nucleotide sequence ID" value="NZ_CP102250.1"/>
</dbReference>
<dbReference type="EMBL" id="ADLD01000008">
    <property type="protein sequence ID" value="EHB92950.1"/>
    <property type="molecule type" value="Genomic_DNA"/>
</dbReference>
<dbReference type="PANTHER" id="PTHR33545:SF5">
    <property type="entry name" value="UPF0750 MEMBRANE PROTEIN YITT"/>
    <property type="match status" value="1"/>
</dbReference>
<evidence type="ECO:0000256" key="6">
    <source>
        <dbReference type="SAM" id="Phobius"/>
    </source>
</evidence>
<accession>G5H6V3</accession>
<name>G5H6V3_9BACT</name>
<keyword evidence="4 6" id="KW-1133">Transmembrane helix</keyword>
<keyword evidence="9" id="KW-1185">Reference proteome</keyword>
<feature type="transmembrane region" description="Helical" evidence="6">
    <location>
        <begin position="188"/>
        <end position="207"/>
    </location>
</feature>
<dbReference type="CDD" id="cd16380">
    <property type="entry name" value="YitT_C"/>
    <property type="match status" value="1"/>
</dbReference>
<dbReference type="OrthoDB" id="1114876at2"/>
<feature type="domain" description="DUF2179" evidence="7">
    <location>
        <begin position="235"/>
        <end position="289"/>
    </location>
</feature>
<proteinExistence type="predicted"/>
<evidence type="ECO:0000256" key="2">
    <source>
        <dbReference type="ARBA" id="ARBA00022475"/>
    </source>
</evidence>
<evidence type="ECO:0000259" key="7">
    <source>
        <dbReference type="Pfam" id="PF10035"/>
    </source>
</evidence>
<keyword evidence="3 6" id="KW-0812">Transmembrane</keyword>
<comment type="caution">
    <text evidence="8">The sequence shown here is derived from an EMBL/GenBank/DDBJ whole genome shotgun (WGS) entry which is preliminary data.</text>
</comment>
<dbReference type="eggNOG" id="COG1284">
    <property type="taxonomic scope" value="Bacteria"/>
</dbReference>
<feature type="transmembrane region" description="Helical" evidence="6">
    <location>
        <begin position="121"/>
        <end position="142"/>
    </location>
</feature>
<organism evidence="8 9">
    <name type="scientific">Alistipes indistinctus YIT 12060</name>
    <dbReference type="NCBI Taxonomy" id="742725"/>
    <lineage>
        <taxon>Bacteria</taxon>
        <taxon>Pseudomonadati</taxon>
        <taxon>Bacteroidota</taxon>
        <taxon>Bacteroidia</taxon>
        <taxon>Bacteroidales</taxon>
        <taxon>Rikenellaceae</taxon>
        <taxon>Alistipes</taxon>
    </lineage>
</organism>
<feature type="transmembrane region" description="Helical" evidence="6">
    <location>
        <begin position="62"/>
        <end position="85"/>
    </location>
</feature>
<evidence type="ECO:0000256" key="5">
    <source>
        <dbReference type="ARBA" id="ARBA00023136"/>
    </source>
</evidence>
<feature type="transmembrane region" description="Helical" evidence="6">
    <location>
        <begin position="92"/>
        <end position="109"/>
    </location>
</feature>
<dbReference type="InterPro" id="IPR015867">
    <property type="entry name" value="N-reg_PII/ATP_PRibTrfase_C"/>
</dbReference>
<keyword evidence="2" id="KW-1003">Cell membrane</keyword>
<evidence type="ECO:0000256" key="3">
    <source>
        <dbReference type="ARBA" id="ARBA00022692"/>
    </source>
</evidence>
<feature type="transmembrane region" description="Helical" evidence="6">
    <location>
        <begin position="163"/>
        <end position="182"/>
    </location>
</feature>
<feature type="transmembrane region" description="Helical" evidence="6">
    <location>
        <begin position="16"/>
        <end position="37"/>
    </location>
</feature>
<protein>
    <recommendedName>
        <fullName evidence="7">DUF2179 domain-containing protein</fullName>
    </recommendedName>
</protein>
<evidence type="ECO:0000313" key="8">
    <source>
        <dbReference type="EMBL" id="EHB92950.1"/>
    </source>
</evidence>